<name>A0A2H0RDW0_9BACT</name>
<dbReference type="Proteomes" id="UP000228767">
    <property type="component" value="Unassembled WGS sequence"/>
</dbReference>
<protein>
    <recommendedName>
        <fullName evidence="3">ATP-grasp domain-containing protein</fullName>
    </recommendedName>
</protein>
<dbReference type="PANTHER" id="PTHR21621">
    <property type="entry name" value="RIBOSOMAL PROTEIN S6 MODIFICATION PROTEIN"/>
    <property type="match status" value="1"/>
</dbReference>
<organism evidence="1 2">
    <name type="scientific">Candidatus Vogelbacteria bacterium CG10_big_fil_rev_8_21_14_0_10_51_16</name>
    <dbReference type="NCBI Taxonomy" id="1975045"/>
    <lineage>
        <taxon>Bacteria</taxon>
        <taxon>Candidatus Vogeliibacteriota</taxon>
    </lineage>
</organism>
<accession>A0A2H0RDW0</accession>
<comment type="caution">
    <text evidence="1">The sequence shown here is derived from an EMBL/GenBank/DDBJ whole genome shotgun (WGS) entry which is preliminary data.</text>
</comment>
<dbReference type="Gene3D" id="3.30.470.20">
    <property type="entry name" value="ATP-grasp fold, B domain"/>
    <property type="match status" value="1"/>
</dbReference>
<dbReference type="EMBL" id="PCYI01000022">
    <property type="protein sequence ID" value="PIR44673.1"/>
    <property type="molecule type" value="Genomic_DNA"/>
</dbReference>
<reference evidence="1 2" key="1">
    <citation type="submission" date="2017-09" db="EMBL/GenBank/DDBJ databases">
        <title>Depth-based differentiation of microbial function through sediment-hosted aquifers and enrichment of novel symbionts in the deep terrestrial subsurface.</title>
        <authorList>
            <person name="Probst A.J."/>
            <person name="Ladd B."/>
            <person name="Jarett J.K."/>
            <person name="Geller-Mcgrath D.E."/>
            <person name="Sieber C.M."/>
            <person name="Emerson J.B."/>
            <person name="Anantharaman K."/>
            <person name="Thomas B.C."/>
            <person name="Malmstrom R."/>
            <person name="Stieglmeier M."/>
            <person name="Klingl A."/>
            <person name="Woyke T."/>
            <person name="Ryan C.M."/>
            <person name="Banfield J.F."/>
        </authorList>
    </citation>
    <scope>NUCLEOTIDE SEQUENCE [LARGE SCALE GENOMIC DNA]</scope>
    <source>
        <strain evidence="1">CG10_big_fil_rev_8_21_14_0_10_51_16</strain>
    </source>
</reference>
<dbReference type="AlphaFoldDB" id="A0A2H0RDW0"/>
<gene>
    <name evidence="1" type="ORF">COV10_03500</name>
</gene>
<proteinExistence type="predicted"/>
<dbReference type="SUPFAM" id="SSF56059">
    <property type="entry name" value="Glutathione synthetase ATP-binding domain-like"/>
    <property type="match status" value="1"/>
</dbReference>
<dbReference type="PANTHER" id="PTHR21621:SF0">
    <property type="entry name" value="BETA-CITRYLGLUTAMATE SYNTHASE B-RELATED"/>
    <property type="match status" value="1"/>
</dbReference>
<sequence length="305" mass="35481">MKTKFLFWRRTIGDLVVDNFSEKPEYLAFFAKCNEAFDFRIANNPESYLGKGIFKSVYKYEDWKIVPAEETWTADVVYQRQKQATETWDYVVPIVNTPEWQKWGVDKWNQYELLRQFMPKTLIVKSDEDLLVQLQHIATGKAVAKPKRGQKGEHVVVFGKSNPPKLNQEILEKKGYILQEYVDTNIDVPGIVRGTIHDVKLITIGDHVFANLRTPEPGKDFCTFDSQYSEISLHLLPASVLELHQKVRRIIEEKFPKSLYTVDVGMTKDGPVVFELNGHTAFPYLHFAYTNDFFDAFIEFLRSLR</sequence>
<evidence type="ECO:0008006" key="3">
    <source>
        <dbReference type="Google" id="ProtNLM"/>
    </source>
</evidence>
<dbReference type="GO" id="GO:0016879">
    <property type="term" value="F:ligase activity, forming carbon-nitrogen bonds"/>
    <property type="evidence" value="ECO:0007669"/>
    <property type="project" value="TreeGrafter"/>
</dbReference>
<evidence type="ECO:0000313" key="1">
    <source>
        <dbReference type="EMBL" id="PIR44673.1"/>
    </source>
</evidence>
<evidence type="ECO:0000313" key="2">
    <source>
        <dbReference type="Proteomes" id="UP000228767"/>
    </source>
</evidence>
<dbReference type="GO" id="GO:0005737">
    <property type="term" value="C:cytoplasm"/>
    <property type="evidence" value="ECO:0007669"/>
    <property type="project" value="TreeGrafter"/>
</dbReference>